<evidence type="ECO:0000259" key="2">
    <source>
        <dbReference type="Pfam" id="PF00582"/>
    </source>
</evidence>
<comment type="similarity">
    <text evidence="1">Belongs to the universal stress protein A family.</text>
</comment>
<organism evidence="3 4">
    <name type="scientific">Georgenia subflava</name>
    <dbReference type="NCBI Taxonomy" id="1622177"/>
    <lineage>
        <taxon>Bacteria</taxon>
        <taxon>Bacillati</taxon>
        <taxon>Actinomycetota</taxon>
        <taxon>Actinomycetes</taxon>
        <taxon>Micrococcales</taxon>
        <taxon>Bogoriellaceae</taxon>
        <taxon>Georgenia</taxon>
    </lineage>
</organism>
<dbReference type="PANTHER" id="PTHR46268">
    <property type="entry name" value="STRESS RESPONSE PROTEIN NHAX"/>
    <property type="match status" value="1"/>
</dbReference>
<reference evidence="3 4" key="1">
    <citation type="submission" date="2019-10" db="EMBL/GenBank/DDBJ databases">
        <title>Georgenia wutianyii sp. nov. and Georgenia yuyongxinii sp. nov. isolated from plateau pika (Ochotona curzoniae) in the Qinghai-Tibet plateau of China.</title>
        <authorList>
            <person name="Tian Z."/>
        </authorList>
    </citation>
    <scope>NUCLEOTIDE SEQUENCE [LARGE SCALE GENOMIC DNA]</scope>
    <source>
        <strain evidence="3 4">JCM 19765</strain>
    </source>
</reference>
<dbReference type="Pfam" id="PF00582">
    <property type="entry name" value="Usp"/>
    <property type="match status" value="1"/>
</dbReference>
<dbReference type="PRINTS" id="PR01438">
    <property type="entry name" value="UNVRSLSTRESS"/>
</dbReference>
<dbReference type="InterPro" id="IPR006016">
    <property type="entry name" value="UspA"/>
</dbReference>
<dbReference type="OrthoDB" id="5419113at2"/>
<dbReference type="SUPFAM" id="SSF52402">
    <property type="entry name" value="Adenine nucleotide alpha hydrolases-like"/>
    <property type="match status" value="1"/>
</dbReference>
<evidence type="ECO:0000313" key="3">
    <source>
        <dbReference type="EMBL" id="MPV38733.1"/>
    </source>
</evidence>
<proteinExistence type="inferred from homology"/>
<dbReference type="InterPro" id="IPR014729">
    <property type="entry name" value="Rossmann-like_a/b/a_fold"/>
</dbReference>
<dbReference type="AlphaFoldDB" id="A0A6N7ENQ5"/>
<dbReference type="InterPro" id="IPR006015">
    <property type="entry name" value="Universal_stress_UspA"/>
</dbReference>
<name>A0A6N7ENQ5_9MICO</name>
<dbReference type="RefSeq" id="WP_152193345.1">
    <property type="nucleotide sequence ID" value="NZ_VUKD01000001.1"/>
</dbReference>
<protein>
    <submittedName>
        <fullName evidence="3">Universal stress protein</fullName>
    </submittedName>
</protein>
<keyword evidence="4" id="KW-1185">Reference proteome</keyword>
<accession>A0A6N7ENQ5</accession>
<feature type="domain" description="UspA" evidence="2">
    <location>
        <begin position="2"/>
        <end position="128"/>
    </location>
</feature>
<dbReference type="Proteomes" id="UP000437709">
    <property type="component" value="Unassembled WGS sequence"/>
</dbReference>
<evidence type="ECO:0000256" key="1">
    <source>
        <dbReference type="ARBA" id="ARBA00008791"/>
    </source>
</evidence>
<dbReference type="CDD" id="cd00293">
    <property type="entry name" value="USP-like"/>
    <property type="match status" value="1"/>
</dbReference>
<gene>
    <name evidence="3" type="ORF">GB881_17090</name>
</gene>
<dbReference type="EMBL" id="WHPC01000105">
    <property type="protein sequence ID" value="MPV38733.1"/>
    <property type="molecule type" value="Genomic_DNA"/>
</dbReference>
<sequence>MTIVVGYTSRPEGRAALERAIVEAKAHGGDLMVLNVSEGDGTRDPALASEDELNEVRAQLDRAGVEATVRQLVRGKDAAEEIAAVADEVEADLVVIGLRKRTPVGKLVLGSNSQRILLNVDAPVLAVKA</sequence>
<comment type="caution">
    <text evidence="3">The sequence shown here is derived from an EMBL/GenBank/DDBJ whole genome shotgun (WGS) entry which is preliminary data.</text>
</comment>
<evidence type="ECO:0000313" key="4">
    <source>
        <dbReference type="Proteomes" id="UP000437709"/>
    </source>
</evidence>
<dbReference type="Gene3D" id="3.40.50.620">
    <property type="entry name" value="HUPs"/>
    <property type="match status" value="1"/>
</dbReference>
<dbReference type="PANTHER" id="PTHR46268:SF6">
    <property type="entry name" value="UNIVERSAL STRESS PROTEIN UP12"/>
    <property type="match status" value="1"/>
</dbReference>